<dbReference type="Proteomes" id="UP001165060">
    <property type="component" value="Unassembled WGS sequence"/>
</dbReference>
<dbReference type="SUPFAM" id="SSF50630">
    <property type="entry name" value="Acid proteases"/>
    <property type="match status" value="1"/>
</dbReference>
<dbReference type="InterPro" id="IPR001969">
    <property type="entry name" value="Aspartic_peptidase_AS"/>
</dbReference>
<comment type="caution">
    <text evidence="9">The sequence shown here is derived from an EMBL/GenBank/DDBJ whole genome shotgun (WGS) entry which is preliminary data.</text>
</comment>
<dbReference type="Gene3D" id="2.40.70.10">
    <property type="entry name" value="Acid Proteases"/>
    <property type="match status" value="2"/>
</dbReference>
<evidence type="ECO:0000256" key="3">
    <source>
        <dbReference type="ARBA" id="ARBA00022729"/>
    </source>
</evidence>
<feature type="non-terminal residue" evidence="9">
    <location>
        <position position="1"/>
    </location>
</feature>
<evidence type="ECO:0000256" key="7">
    <source>
        <dbReference type="SAM" id="Phobius"/>
    </source>
</evidence>
<keyword evidence="4" id="KW-0064">Aspartyl protease</keyword>
<comment type="similarity">
    <text evidence="1">Belongs to the peptidase A1 family.</text>
</comment>
<accession>A0ABQ6MS48</accession>
<keyword evidence="7" id="KW-1133">Transmembrane helix</keyword>
<dbReference type="PROSITE" id="PS51767">
    <property type="entry name" value="PEPTIDASE_A1"/>
    <property type="match status" value="1"/>
</dbReference>
<dbReference type="InterPro" id="IPR001461">
    <property type="entry name" value="Aspartic_peptidase_A1"/>
</dbReference>
<evidence type="ECO:0000259" key="8">
    <source>
        <dbReference type="PROSITE" id="PS51767"/>
    </source>
</evidence>
<dbReference type="PROSITE" id="PS00141">
    <property type="entry name" value="ASP_PROTEASE"/>
    <property type="match status" value="1"/>
</dbReference>
<evidence type="ECO:0000256" key="4">
    <source>
        <dbReference type="ARBA" id="ARBA00022750"/>
    </source>
</evidence>
<organism evidence="9 10">
    <name type="scientific">Tetraparma gracilis</name>
    <dbReference type="NCBI Taxonomy" id="2962635"/>
    <lineage>
        <taxon>Eukaryota</taxon>
        <taxon>Sar</taxon>
        <taxon>Stramenopiles</taxon>
        <taxon>Ochrophyta</taxon>
        <taxon>Bolidophyceae</taxon>
        <taxon>Parmales</taxon>
        <taxon>Triparmaceae</taxon>
        <taxon>Tetraparma</taxon>
    </lineage>
</organism>
<dbReference type="PANTHER" id="PTHR47965:SF12">
    <property type="entry name" value="ASPARTIC PROTEINASE 3-RELATED"/>
    <property type="match status" value="1"/>
</dbReference>
<keyword evidence="6" id="KW-0865">Zymogen</keyword>
<evidence type="ECO:0000256" key="1">
    <source>
        <dbReference type="ARBA" id="ARBA00007447"/>
    </source>
</evidence>
<name>A0ABQ6MS48_9STRA</name>
<keyword evidence="2" id="KW-0645">Protease</keyword>
<dbReference type="InterPro" id="IPR021109">
    <property type="entry name" value="Peptidase_aspartic_dom_sf"/>
</dbReference>
<keyword evidence="10" id="KW-1185">Reference proteome</keyword>
<protein>
    <recommendedName>
        <fullName evidence="8">Peptidase A1 domain-containing protein</fullName>
    </recommendedName>
</protein>
<keyword evidence="3" id="KW-0732">Signal</keyword>
<reference evidence="9 10" key="1">
    <citation type="journal article" date="2023" name="Commun. Biol.">
        <title>Genome analysis of Parmales, the sister group of diatoms, reveals the evolutionary specialization of diatoms from phago-mixotrophs to photoautotrophs.</title>
        <authorList>
            <person name="Ban H."/>
            <person name="Sato S."/>
            <person name="Yoshikawa S."/>
            <person name="Yamada K."/>
            <person name="Nakamura Y."/>
            <person name="Ichinomiya M."/>
            <person name="Sato N."/>
            <person name="Blanc-Mathieu R."/>
            <person name="Endo H."/>
            <person name="Kuwata A."/>
            <person name="Ogata H."/>
        </authorList>
    </citation>
    <scope>NUCLEOTIDE SEQUENCE [LARGE SCALE GENOMIC DNA]</scope>
</reference>
<dbReference type="InterPro" id="IPR034164">
    <property type="entry name" value="Pepsin-like_dom"/>
</dbReference>
<gene>
    <name evidence="9" type="ORF">TeGR_g1652</name>
</gene>
<dbReference type="InterPro" id="IPR033121">
    <property type="entry name" value="PEPTIDASE_A1"/>
</dbReference>
<feature type="transmembrane region" description="Helical" evidence="7">
    <location>
        <begin position="635"/>
        <end position="655"/>
    </location>
</feature>
<evidence type="ECO:0000313" key="9">
    <source>
        <dbReference type="EMBL" id="GMI31403.1"/>
    </source>
</evidence>
<dbReference type="PANTHER" id="PTHR47965">
    <property type="entry name" value="ASPARTYL PROTEASE-RELATED"/>
    <property type="match status" value="1"/>
</dbReference>
<evidence type="ECO:0000313" key="10">
    <source>
        <dbReference type="Proteomes" id="UP001165060"/>
    </source>
</evidence>
<dbReference type="EMBL" id="BRYB01000506">
    <property type="protein sequence ID" value="GMI31403.1"/>
    <property type="molecule type" value="Genomic_DNA"/>
</dbReference>
<proteinExistence type="inferred from homology"/>
<evidence type="ECO:0000256" key="2">
    <source>
        <dbReference type="ARBA" id="ARBA00022670"/>
    </source>
</evidence>
<keyword evidence="7" id="KW-0812">Transmembrane</keyword>
<sequence>PPPPPPPQNDIFGDAFSIPFAFGCMYSETGLFEKQLANGIMGMSDESATFAKQLYLQGRIQHEMFTMCFQRHEEYAKEHGVLSGAMVFGGTDTRLHKSPMVYVQNTKDSGWFTVYVNNVWVWDTDKGTAPAKVAINRASFNSGKGVIVDSGTTDTYLSSSMRSAFSSAWKAVTGSAYSNNPKTLTAEEVAKLPTVVVQIKGKAGMNDPSTPGVVGAAGSEALDKDNLLDVLVEMPPSHYMEIRDDGRYTPRLYFSEGSGGVLGANWMQGHDVLFDAENKRLGFAKSDCNYNVLPVNAVAEKTDVNCTFLPADEGDYVSRECKADWECTADMDAGTVVDGLEEWTRVVSTPAKGTGLTCEAVSAAEGEGKDIHETVCSAEKAVCFETRACSCSCGDAEVEGVVKCSEIGFPEGEGAEEDTCEDLWGSCHFAADASGCEQTKVTSALNQADGKCYEAGGSSRECHVQTCAADPVRVPFKVQVIVGLANVTVPDFLFIHRQFVEDAVAPMLGVDEGDVHFVSVAEWIEEEGEESKGAMATLDVSIKNAAYDGPVEDTSDQCDQIVEVANVAGNGVVARADAGFGGSLAVALKRFKEANPAFDDAFADMNAAQVLDVWLVRALHCRRELPPGTGDGHGGAAGTVFVSFLITASIIAAFVHYQRKQRKALLADGGKYTTVKVEEEGVEMT</sequence>
<keyword evidence="5" id="KW-0378">Hydrolase</keyword>
<feature type="domain" description="Peptidase A1" evidence="8">
    <location>
        <begin position="1"/>
        <end position="284"/>
    </location>
</feature>
<keyword evidence="7" id="KW-0472">Membrane</keyword>
<dbReference type="CDD" id="cd05471">
    <property type="entry name" value="pepsin_like"/>
    <property type="match status" value="1"/>
</dbReference>
<evidence type="ECO:0000256" key="6">
    <source>
        <dbReference type="ARBA" id="ARBA00023145"/>
    </source>
</evidence>
<evidence type="ECO:0000256" key="5">
    <source>
        <dbReference type="ARBA" id="ARBA00022801"/>
    </source>
</evidence>
<dbReference type="Pfam" id="PF00026">
    <property type="entry name" value="Asp"/>
    <property type="match status" value="1"/>
</dbReference>